<reference evidence="1" key="1">
    <citation type="submission" date="2020-05" db="EMBL/GenBank/DDBJ databases">
        <title>WGS assembly of Panicum virgatum.</title>
        <authorList>
            <person name="Lovell J.T."/>
            <person name="Jenkins J."/>
            <person name="Shu S."/>
            <person name="Juenger T.E."/>
            <person name="Schmutz J."/>
        </authorList>
    </citation>
    <scope>NUCLEOTIDE SEQUENCE</scope>
    <source>
        <strain evidence="1">AP13</strain>
    </source>
</reference>
<organism evidence="1 2">
    <name type="scientific">Panicum virgatum</name>
    <name type="common">Blackwell switchgrass</name>
    <dbReference type="NCBI Taxonomy" id="38727"/>
    <lineage>
        <taxon>Eukaryota</taxon>
        <taxon>Viridiplantae</taxon>
        <taxon>Streptophyta</taxon>
        <taxon>Embryophyta</taxon>
        <taxon>Tracheophyta</taxon>
        <taxon>Spermatophyta</taxon>
        <taxon>Magnoliopsida</taxon>
        <taxon>Liliopsida</taxon>
        <taxon>Poales</taxon>
        <taxon>Poaceae</taxon>
        <taxon>PACMAD clade</taxon>
        <taxon>Panicoideae</taxon>
        <taxon>Panicodae</taxon>
        <taxon>Paniceae</taxon>
        <taxon>Panicinae</taxon>
        <taxon>Panicum</taxon>
        <taxon>Panicum sect. Hiantes</taxon>
    </lineage>
</organism>
<evidence type="ECO:0000313" key="2">
    <source>
        <dbReference type="Proteomes" id="UP000823388"/>
    </source>
</evidence>
<proteinExistence type="predicted"/>
<gene>
    <name evidence="1" type="ORF">PVAP13_9KG225321</name>
</gene>
<dbReference type="Proteomes" id="UP000823388">
    <property type="component" value="Chromosome 9K"/>
</dbReference>
<dbReference type="EMBL" id="CM029053">
    <property type="protein sequence ID" value="KAG2544698.1"/>
    <property type="molecule type" value="Genomic_DNA"/>
</dbReference>
<comment type="caution">
    <text evidence="1">The sequence shown here is derived from an EMBL/GenBank/DDBJ whole genome shotgun (WGS) entry which is preliminary data.</text>
</comment>
<evidence type="ECO:0000313" key="1">
    <source>
        <dbReference type="EMBL" id="KAG2544698.1"/>
    </source>
</evidence>
<protein>
    <submittedName>
        <fullName evidence="1">Uncharacterized protein</fullName>
    </submittedName>
</protein>
<keyword evidence="2" id="KW-1185">Reference proteome</keyword>
<accession>A0A8T0N761</accession>
<name>A0A8T0N761_PANVG</name>
<sequence length="186" mass="21051">MESGGTEAFACFLGWSRLVEPWRRCEMATFSSQVGNARSLRVCGTRKKTTPCAQRYAKTQLRGARSAMPMCFYCSSSSYRLQAGWLREAQLFVITRTAGSEKQQLRRSGQTCRSQMAPQGQSNQSCSCFHNPYHTRVQVKPNRALRNPKQSRRQCAGVACLQQAQKRQRLISSPTWASGIRPSFRE</sequence>
<dbReference type="AlphaFoldDB" id="A0A8T0N761"/>